<organism evidence="1">
    <name type="scientific">marine metagenome</name>
    <dbReference type="NCBI Taxonomy" id="408172"/>
    <lineage>
        <taxon>unclassified sequences</taxon>
        <taxon>metagenomes</taxon>
        <taxon>ecological metagenomes</taxon>
    </lineage>
</organism>
<dbReference type="EMBL" id="UINC01129181">
    <property type="protein sequence ID" value="SVD09394.1"/>
    <property type="molecule type" value="Genomic_DNA"/>
</dbReference>
<gene>
    <name evidence="1" type="ORF">METZ01_LOCUS362248</name>
</gene>
<sequence length="278" mass="32592">MSITNKRNMGTTLTEILSEDPSYQKAPFNRQGVGVPNIKKIKKAVRKAIALEKEAASKPISQLKSSKLRLRPVKDEKRNITDLRVIMTAADKKKILNPDMEIQNVFAHMNSTYIDRKNTIKADKRTVEILVHEKSERMPSYPGEFVDFLDPKEGYADRFYRLPQEVREYMLKFVDDKGRFMIRRDIIDKVFGYKSWDLSDIPVLDYPHMTRAKRYVALIHYILREIVGYGKDRIVIAMPEVVTWNAVSNVLQLTMRKVPLEYTMYKLAEGFMEFNRYR</sequence>
<proteinExistence type="predicted"/>
<accession>A0A382SHL8</accession>
<evidence type="ECO:0000313" key="1">
    <source>
        <dbReference type="EMBL" id="SVD09394.1"/>
    </source>
</evidence>
<feature type="non-terminal residue" evidence="1">
    <location>
        <position position="278"/>
    </location>
</feature>
<dbReference type="AlphaFoldDB" id="A0A382SHL8"/>
<reference evidence="1" key="1">
    <citation type="submission" date="2018-05" db="EMBL/GenBank/DDBJ databases">
        <authorList>
            <person name="Lanie J.A."/>
            <person name="Ng W.-L."/>
            <person name="Kazmierczak K.M."/>
            <person name="Andrzejewski T.M."/>
            <person name="Davidsen T.M."/>
            <person name="Wayne K.J."/>
            <person name="Tettelin H."/>
            <person name="Glass J.I."/>
            <person name="Rusch D."/>
            <person name="Podicherti R."/>
            <person name="Tsui H.-C.T."/>
            <person name="Winkler M.E."/>
        </authorList>
    </citation>
    <scope>NUCLEOTIDE SEQUENCE</scope>
</reference>
<name>A0A382SHL8_9ZZZZ</name>
<protein>
    <submittedName>
        <fullName evidence="1">Uncharacterized protein</fullName>
    </submittedName>
</protein>